<feature type="domain" description="RING-type" evidence="12">
    <location>
        <begin position="502"/>
        <end position="528"/>
    </location>
</feature>
<dbReference type="PROSITE" id="PS50089">
    <property type="entry name" value="ZF_RING_2"/>
    <property type="match status" value="1"/>
</dbReference>
<evidence type="ECO:0000256" key="10">
    <source>
        <dbReference type="SAM" id="MobiDB-lite"/>
    </source>
</evidence>
<protein>
    <recommendedName>
        <fullName evidence="12">RING-type domain-containing protein</fullName>
    </recommendedName>
</protein>
<dbReference type="GO" id="GO:0008270">
    <property type="term" value="F:zinc ion binding"/>
    <property type="evidence" value="ECO:0007669"/>
    <property type="project" value="UniProtKB-KW"/>
</dbReference>
<dbReference type="PANTHER" id="PTHR15860">
    <property type="entry name" value="UNCHARACTERIZED RING FINGER-CONTAINING PROTEIN"/>
    <property type="match status" value="1"/>
</dbReference>
<name>A0AA88CZB6_FICCA</name>
<keyword evidence="5" id="KW-0833">Ubl conjugation pathway</keyword>
<feature type="transmembrane region" description="Helical" evidence="11">
    <location>
        <begin position="416"/>
        <end position="439"/>
    </location>
</feature>
<keyword evidence="8 11" id="KW-0472">Membrane</keyword>
<evidence type="ECO:0000256" key="3">
    <source>
        <dbReference type="ARBA" id="ARBA00022723"/>
    </source>
</evidence>
<dbReference type="SUPFAM" id="SSF57850">
    <property type="entry name" value="RING/U-box"/>
    <property type="match status" value="1"/>
</dbReference>
<dbReference type="InterPro" id="IPR017907">
    <property type="entry name" value="Znf_RING_CS"/>
</dbReference>
<feature type="transmembrane region" description="Helical" evidence="11">
    <location>
        <begin position="260"/>
        <end position="281"/>
    </location>
</feature>
<feature type="compositionally biased region" description="Low complexity" evidence="10">
    <location>
        <begin position="23"/>
        <end position="40"/>
    </location>
</feature>
<dbReference type="Proteomes" id="UP001187192">
    <property type="component" value="Unassembled WGS sequence"/>
</dbReference>
<dbReference type="InterPro" id="IPR044235">
    <property type="entry name" value="RNFT1/2"/>
</dbReference>
<gene>
    <name evidence="13" type="ORF">TIFTF001_009878</name>
</gene>
<evidence type="ECO:0000313" key="14">
    <source>
        <dbReference type="Proteomes" id="UP001187192"/>
    </source>
</evidence>
<keyword evidence="2 11" id="KW-0812">Transmembrane</keyword>
<feature type="compositionally biased region" description="Gly residues" evidence="10">
    <location>
        <begin position="174"/>
        <end position="192"/>
    </location>
</feature>
<evidence type="ECO:0000256" key="11">
    <source>
        <dbReference type="SAM" id="Phobius"/>
    </source>
</evidence>
<dbReference type="EMBL" id="BTGU01000011">
    <property type="protein sequence ID" value="GMN40658.1"/>
    <property type="molecule type" value="Genomic_DNA"/>
</dbReference>
<feature type="region of interest" description="Disordered" evidence="10">
    <location>
        <begin position="1"/>
        <end position="40"/>
    </location>
</feature>
<keyword evidence="14" id="KW-1185">Reference proteome</keyword>
<sequence>MEMVRARAIREMESPGGNSDAYRSPSSSSSSSSSSSRRFGLPSASSIIQAPLSALLEYSGILRAGAGGGRSNYSETEGLIGGRLSGFRDEPAAASGNDGEVSIRIIGATEQEHDREGTGLVVGQAREASAALSSEVVSAQSMSASAAALAPDAPGDSRADRGVGEGISQSLNGNGDGEGGDGGGGGGGGGNGRDSSYQRYDIQQAARWIEQVLPFSLLLLVVFIRQHLQGFFVTIWIAAVMFKSNDIVRKQTALKGERKVSVLIGICLAFTVHVVGVYWWYQNDDLLYPLVMLPPKVIPPFWHAVFIIMVNGAFLSLVLTVLFIIPRIDEQFYTEIFQYFVDILAKCHHSEGDAVVDSRPQKERRGEPESVCCIIRVALLCGYKEKREGAVMVLKCLLLIYYKNSRGRNYRKQGQMLTLIEYLLLLYRALLPTPVWYRFFLNKEYGSLFSSLMTGLYLTFKLTSVVERVQSFFAALKALSRKEVHYGAYATSEQVNAAGDLCAICQEKMHAPILLRCKHIFCEDCVSE</sequence>
<evidence type="ECO:0000256" key="7">
    <source>
        <dbReference type="ARBA" id="ARBA00022989"/>
    </source>
</evidence>
<dbReference type="GO" id="GO:0016020">
    <property type="term" value="C:membrane"/>
    <property type="evidence" value="ECO:0007669"/>
    <property type="project" value="UniProtKB-SubCell"/>
</dbReference>
<evidence type="ECO:0000259" key="12">
    <source>
        <dbReference type="PROSITE" id="PS50089"/>
    </source>
</evidence>
<dbReference type="InterPro" id="IPR001841">
    <property type="entry name" value="Znf_RING"/>
</dbReference>
<feature type="transmembrane region" description="Helical" evidence="11">
    <location>
        <begin position="301"/>
        <end position="325"/>
    </location>
</feature>
<evidence type="ECO:0000256" key="8">
    <source>
        <dbReference type="ARBA" id="ARBA00023136"/>
    </source>
</evidence>
<dbReference type="PANTHER" id="PTHR15860:SF27">
    <property type="entry name" value="RING_U-BOX SUPERFAMILY PROTEIN"/>
    <property type="match status" value="1"/>
</dbReference>
<keyword evidence="6" id="KW-0862">Zinc</keyword>
<feature type="compositionally biased region" description="Basic and acidic residues" evidence="10">
    <location>
        <begin position="1"/>
        <end position="13"/>
    </location>
</feature>
<dbReference type="PROSITE" id="PS00518">
    <property type="entry name" value="ZF_RING_1"/>
    <property type="match status" value="1"/>
</dbReference>
<comment type="caution">
    <text evidence="13">The sequence shown here is derived from an EMBL/GenBank/DDBJ whole genome shotgun (WGS) entry which is preliminary data.</text>
</comment>
<feature type="region of interest" description="Disordered" evidence="10">
    <location>
        <begin position="148"/>
        <end position="194"/>
    </location>
</feature>
<evidence type="ECO:0000256" key="6">
    <source>
        <dbReference type="ARBA" id="ARBA00022833"/>
    </source>
</evidence>
<dbReference type="GO" id="GO:1904294">
    <property type="term" value="P:positive regulation of ERAD pathway"/>
    <property type="evidence" value="ECO:0007669"/>
    <property type="project" value="InterPro"/>
</dbReference>
<dbReference type="Gene3D" id="3.30.40.10">
    <property type="entry name" value="Zinc/RING finger domain, C3HC4 (zinc finger)"/>
    <property type="match status" value="1"/>
</dbReference>
<comment type="subcellular location">
    <subcellularLocation>
        <location evidence="1">Membrane</location>
        <topology evidence="1">Multi-pass membrane protein</topology>
    </subcellularLocation>
</comment>
<reference evidence="13" key="1">
    <citation type="submission" date="2023-07" db="EMBL/GenBank/DDBJ databases">
        <title>draft genome sequence of fig (Ficus carica).</title>
        <authorList>
            <person name="Takahashi T."/>
            <person name="Nishimura K."/>
        </authorList>
    </citation>
    <scope>NUCLEOTIDE SEQUENCE</scope>
</reference>
<evidence type="ECO:0000256" key="5">
    <source>
        <dbReference type="ARBA" id="ARBA00022786"/>
    </source>
</evidence>
<evidence type="ECO:0000256" key="4">
    <source>
        <dbReference type="ARBA" id="ARBA00022771"/>
    </source>
</evidence>
<dbReference type="GO" id="GO:0061630">
    <property type="term" value="F:ubiquitin protein ligase activity"/>
    <property type="evidence" value="ECO:0007669"/>
    <property type="project" value="InterPro"/>
</dbReference>
<organism evidence="13 14">
    <name type="scientific">Ficus carica</name>
    <name type="common">Common fig</name>
    <dbReference type="NCBI Taxonomy" id="3494"/>
    <lineage>
        <taxon>Eukaryota</taxon>
        <taxon>Viridiplantae</taxon>
        <taxon>Streptophyta</taxon>
        <taxon>Embryophyta</taxon>
        <taxon>Tracheophyta</taxon>
        <taxon>Spermatophyta</taxon>
        <taxon>Magnoliopsida</taxon>
        <taxon>eudicotyledons</taxon>
        <taxon>Gunneridae</taxon>
        <taxon>Pentapetalae</taxon>
        <taxon>rosids</taxon>
        <taxon>fabids</taxon>
        <taxon>Rosales</taxon>
        <taxon>Moraceae</taxon>
        <taxon>Ficeae</taxon>
        <taxon>Ficus</taxon>
    </lineage>
</organism>
<evidence type="ECO:0000313" key="13">
    <source>
        <dbReference type="EMBL" id="GMN40658.1"/>
    </source>
</evidence>
<keyword evidence="3" id="KW-0479">Metal-binding</keyword>
<evidence type="ECO:0000256" key="2">
    <source>
        <dbReference type="ARBA" id="ARBA00022692"/>
    </source>
</evidence>
<accession>A0AA88CZB6</accession>
<keyword evidence="7 11" id="KW-1133">Transmembrane helix</keyword>
<dbReference type="InterPro" id="IPR013083">
    <property type="entry name" value="Znf_RING/FYVE/PHD"/>
</dbReference>
<proteinExistence type="predicted"/>
<evidence type="ECO:0000256" key="1">
    <source>
        <dbReference type="ARBA" id="ARBA00004141"/>
    </source>
</evidence>
<dbReference type="Pfam" id="PF13445">
    <property type="entry name" value="zf-RING_UBOX"/>
    <property type="match status" value="1"/>
</dbReference>
<evidence type="ECO:0000256" key="9">
    <source>
        <dbReference type="PROSITE-ProRule" id="PRU00175"/>
    </source>
</evidence>
<dbReference type="InterPro" id="IPR027370">
    <property type="entry name" value="Znf-RING_euk"/>
</dbReference>
<keyword evidence="4 9" id="KW-0863">Zinc-finger</keyword>
<dbReference type="AlphaFoldDB" id="A0AA88CZB6"/>